<organism evidence="3 4">
    <name type="scientific">Culex pipiens pipiens</name>
    <name type="common">Northern house mosquito</name>
    <dbReference type="NCBI Taxonomy" id="38569"/>
    <lineage>
        <taxon>Eukaryota</taxon>
        <taxon>Metazoa</taxon>
        <taxon>Ecdysozoa</taxon>
        <taxon>Arthropoda</taxon>
        <taxon>Hexapoda</taxon>
        <taxon>Insecta</taxon>
        <taxon>Pterygota</taxon>
        <taxon>Neoptera</taxon>
        <taxon>Endopterygota</taxon>
        <taxon>Diptera</taxon>
        <taxon>Nematocera</taxon>
        <taxon>Culicoidea</taxon>
        <taxon>Culicidae</taxon>
        <taxon>Culicinae</taxon>
        <taxon>Culicini</taxon>
        <taxon>Culex</taxon>
        <taxon>Culex</taxon>
    </lineage>
</organism>
<evidence type="ECO:0000259" key="2">
    <source>
        <dbReference type="PROSITE" id="PS50994"/>
    </source>
</evidence>
<gene>
    <name evidence="3" type="ORF">pipiens_020165</name>
</gene>
<dbReference type="GO" id="GO:0003964">
    <property type="term" value="F:RNA-directed DNA polymerase activity"/>
    <property type="evidence" value="ECO:0007669"/>
    <property type="project" value="UniProtKB-EC"/>
</dbReference>
<sequence length="374" mass="43242">MIDLEVIGRETQRDALLSTLFQLVQSGWDESNVPADLKFYFANQSCLSLFNDCVLYSEKVIVPKSCQKRVLELMHGCHLGVIRMKQEARRYVYWPGLDKDIEEFVQRCEVCSKTGRMPKKVYSKWPEASKPFERVHLDFFHFGGKTFLIVVDAYSKWIDVRLMSRTDSDSLINALNSVFRIFGKSDLIVSDNGPPFNSQAFVDYARQMKIELKKSPAYSPESNGLAEREVQTAKSGLKKLMADPKYGSCKIPELVEVFLFSYRNSYCQALGCSPASKIFSFVPKTDLDSNLKPKQEKVKKRVRFDLRVKEKIIDKRESVNEKPRVRKNDDYAVGDLVWYRCEYKTMRSWLEAVIVGVNSKNTYYIEVSVPKHFL</sequence>
<evidence type="ECO:0000313" key="4">
    <source>
        <dbReference type="Proteomes" id="UP001562425"/>
    </source>
</evidence>
<dbReference type="InterPro" id="IPR012337">
    <property type="entry name" value="RNaseH-like_sf"/>
</dbReference>
<feature type="domain" description="Integrase catalytic" evidence="2">
    <location>
        <begin position="127"/>
        <end position="282"/>
    </location>
</feature>
<feature type="non-terminal residue" evidence="3">
    <location>
        <position position="374"/>
    </location>
</feature>
<proteinExistence type="predicted"/>
<keyword evidence="4" id="KW-1185">Reference proteome</keyword>
<dbReference type="Gene3D" id="3.30.420.10">
    <property type="entry name" value="Ribonuclease H-like superfamily/Ribonuclease H"/>
    <property type="match status" value="1"/>
</dbReference>
<dbReference type="Pfam" id="PF17921">
    <property type="entry name" value="Integrase_H2C2"/>
    <property type="match status" value="1"/>
</dbReference>
<dbReference type="Proteomes" id="UP001562425">
    <property type="component" value="Unassembled WGS sequence"/>
</dbReference>
<dbReference type="PROSITE" id="PS50994">
    <property type="entry name" value="INTEGRASE"/>
    <property type="match status" value="1"/>
</dbReference>
<dbReference type="InterPro" id="IPR050951">
    <property type="entry name" value="Retrovirus_Pol_polyprotein"/>
</dbReference>
<dbReference type="InterPro" id="IPR041588">
    <property type="entry name" value="Integrase_H2C2"/>
</dbReference>
<dbReference type="SUPFAM" id="SSF53098">
    <property type="entry name" value="Ribonuclease H-like"/>
    <property type="match status" value="1"/>
</dbReference>
<dbReference type="InterPro" id="IPR001584">
    <property type="entry name" value="Integrase_cat-core"/>
</dbReference>
<name>A0ABD1DAF4_CULPP</name>
<dbReference type="AlphaFoldDB" id="A0ABD1DAF4"/>
<dbReference type="InterPro" id="IPR036397">
    <property type="entry name" value="RNaseH_sf"/>
</dbReference>
<evidence type="ECO:0000313" key="3">
    <source>
        <dbReference type="EMBL" id="KAL1396623.1"/>
    </source>
</evidence>
<reference evidence="3 4" key="1">
    <citation type="submission" date="2024-05" db="EMBL/GenBank/DDBJ databases">
        <title>Culex pipiens pipiens assembly and annotation.</title>
        <authorList>
            <person name="Alout H."/>
            <person name="Durand T."/>
        </authorList>
    </citation>
    <scope>NUCLEOTIDE SEQUENCE [LARGE SCALE GENOMIC DNA]</scope>
    <source>
        <strain evidence="3">HA-2024</strain>
        <tissue evidence="3">Whole body</tissue>
    </source>
</reference>
<dbReference type="FunFam" id="1.10.340.70:FF:000003">
    <property type="entry name" value="Protein CBG25708"/>
    <property type="match status" value="1"/>
</dbReference>
<evidence type="ECO:0000256" key="1">
    <source>
        <dbReference type="ARBA" id="ARBA00012493"/>
    </source>
</evidence>
<dbReference type="PANTHER" id="PTHR37984:SF5">
    <property type="entry name" value="PROTEIN NYNRIN-LIKE"/>
    <property type="match status" value="1"/>
</dbReference>
<dbReference type="Gene3D" id="1.10.340.70">
    <property type="match status" value="1"/>
</dbReference>
<dbReference type="Pfam" id="PF00665">
    <property type="entry name" value="rve"/>
    <property type="match status" value="1"/>
</dbReference>
<protein>
    <recommendedName>
        <fullName evidence="1">RNA-directed DNA polymerase</fullName>
        <ecNumber evidence="1">2.7.7.49</ecNumber>
    </recommendedName>
</protein>
<dbReference type="PANTHER" id="PTHR37984">
    <property type="entry name" value="PROTEIN CBG26694"/>
    <property type="match status" value="1"/>
</dbReference>
<dbReference type="EC" id="2.7.7.49" evidence="1"/>
<comment type="caution">
    <text evidence="3">The sequence shown here is derived from an EMBL/GenBank/DDBJ whole genome shotgun (WGS) entry which is preliminary data.</text>
</comment>
<dbReference type="EMBL" id="JBEHCU010006642">
    <property type="protein sequence ID" value="KAL1396623.1"/>
    <property type="molecule type" value="Genomic_DNA"/>
</dbReference>
<accession>A0ABD1DAF4</accession>